<name>A0ABT4G5S8_9BACL</name>
<dbReference type="InterPro" id="IPR051553">
    <property type="entry name" value="Ran_GTPase-activating"/>
</dbReference>
<dbReference type="PANTHER" id="PTHR45982">
    <property type="entry name" value="REGULATOR OF CHROMOSOME CONDENSATION"/>
    <property type="match status" value="1"/>
</dbReference>
<proteinExistence type="predicted"/>
<dbReference type="SUPFAM" id="SSF50985">
    <property type="entry name" value="RCC1/BLIP-II"/>
    <property type="match status" value="1"/>
</dbReference>
<evidence type="ECO:0000256" key="1">
    <source>
        <dbReference type="SAM" id="SignalP"/>
    </source>
</evidence>
<dbReference type="Pfam" id="PF00415">
    <property type="entry name" value="RCC1"/>
    <property type="match status" value="2"/>
</dbReference>
<reference evidence="2 3" key="1">
    <citation type="submission" date="2022-05" db="EMBL/GenBank/DDBJ databases">
        <title>Genome Sequencing of Bee-Associated Microbes.</title>
        <authorList>
            <person name="Dunlap C."/>
        </authorList>
    </citation>
    <scope>NUCLEOTIDE SEQUENCE [LARGE SCALE GENOMIC DNA]</scope>
    <source>
        <strain evidence="2 3">NRRL B-14421</strain>
    </source>
</reference>
<accession>A0ABT4G5S8</accession>
<feature type="signal peptide" evidence="1">
    <location>
        <begin position="1"/>
        <end position="26"/>
    </location>
</feature>
<sequence length="381" mass="40086">MKFKLLRILTLMIMIVSLFPFPASFASTDASQTGIAGIYPVKVVSSGSFTVALDAGGSVWTWGKNEYGQLGTGDIADHQYPVQVAIGGSPKMKDIVAGPTYTLALDIQGNVWQWGMLPPNPNNVGINTPTLVNGLSNIQQIAAGEKMAMALTSDGTVLTWGSNYFAGELGQGSQFSSPLSMNLTPSPVVIDENNTVLTGIKQIAKGYLASYALKDDGTVYQWGVTNLQNNTSSSVATAVSGISGATAIVSNPKAGFAYAVTSSGIFAWGQNIRGQLGTGDTKDSYTPVQVTSLKDKSLKSLSVGMIHVLALMNDGSVWGIGANFSGQLGDPQIYGQATQFTKITTVSNVKAVFEGYDNSFFINEDGTVVASGSNYDYSSHM</sequence>
<gene>
    <name evidence="2" type="ORF">M5X19_01190</name>
</gene>
<dbReference type="InterPro" id="IPR009091">
    <property type="entry name" value="RCC1/BLIP-II"/>
</dbReference>
<evidence type="ECO:0000313" key="3">
    <source>
        <dbReference type="Proteomes" id="UP001527099"/>
    </source>
</evidence>
<keyword evidence="3" id="KW-1185">Reference proteome</keyword>
<dbReference type="PROSITE" id="PS50012">
    <property type="entry name" value="RCC1_3"/>
    <property type="match status" value="4"/>
</dbReference>
<comment type="caution">
    <text evidence="2">The sequence shown here is derived from an EMBL/GenBank/DDBJ whole genome shotgun (WGS) entry which is preliminary data.</text>
</comment>
<dbReference type="PANTHER" id="PTHR45982:SF1">
    <property type="entry name" value="REGULATOR OF CHROMOSOME CONDENSATION"/>
    <property type="match status" value="1"/>
</dbReference>
<dbReference type="Gene3D" id="2.130.10.30">
    <property type="entry name" value="Regulator of chromosome condensation 1/beta-lactamase-inhibitor protein II"/>
    <property type="match status" value="2"/>
</dbReference>
<dbReference type="PRINTS" id="PR00633">
    <property type="entry name" value="RCCNDNSATION"/>
</dbReference>
<dbReference type="Pfam" id="PF13540">
    <property type="entry name" value="RCC1_2"/>
    <property type="match status" value="1"/>
</dbReference>
<dbReference type="EMBL" id="JAMDMX010000002">
    <property type="protein sequence ID" value="MCY9691543.1"/>
    <property type="molecule type" value="Genomic_DNA"/>
</dbReference>
<dbReference type="Proteomes" id="UP001527099">
    <property type="component" value="Unassembled WGS sequence"/>
</dbReference>
<dbReference type="InterPro" id="IPR000408">
    <property type="entry name" value="Reg_chr_condens"/>
</dbReference>
<protein>
    <submittedName>
        <fullName evidence="2">Uncharacterized protein</fullName>
    </submittedName>
</protein>
<organism evidence="2 3">
    <name type="scientific">Paenibacillus alginolyticus</name>
    <dbReference type="NCBI Taxonomy" id="59839"/>
    <lineage>
        <taxon>Bacteria</taxon>
        <taxon>Bacillati</taxon>
        <taxon>Bacillota</taxon>
        <taxon>Bacilli</taxon>
        <taxon>Bacillales</taxon>
        <taxon>Paenibacillaceae</taxon>
        <taxon>Paenibacillus</taxon>
    </lineage>
</organism>
<dbReference type="RefSeq" id="WP_268613402.1">
    <property type="nucleotide sequence ID" value="NZ_JAMDMX010000002.1"/>
</dbReference>
<feature type="chain" id="PRO_5047412117" evidence="1">
    <location>
        <begin position="27"/>
        <end position="381"/>
    </location>
</feature>
<evidence type="ECO:0000313" key="2">
    <source>
        <dbReference type="EMBL" id="MCY9691543.1"/>
    </source>
</evidence>
<keyword evidence="1" id="KW-0732">Signal</keyword>